<dbReference type="AlphaFoldDB" id="A0A5N7DM55"/>
<dbReference type="EMBL" id="ML736748">
    <property type="protein sequence ID" value="KAE8407395.1"/>
    <property type="molecule type" value="Genomic_DNA"/>
</dbReference>
<accession>A0A5N7DM55</accession>
<name>A0A5N7DM55_9EURO</name>
<dbReference type="RefSeq" id="XP_031944714.1">
    <property type="nucleotide sequence ID" value="XM_032088777.1"/>
</dbReference>
<keyword evidence="2" id="KW-1185">Reference proteome</keyword>
<evidence type="ECO:0000313" key="1">
    <source>
        <dbReference type="EMBL" id="KAE8407395.1"/>
    </source>
</evidence>
<proteinExistence type="predicted"/>
<sequence length="284" mass="31164">MAEFGDGEFLMDLPEGTQELVATNKRAIKRALEAKLDANKDGSEYTVFSYVGSHVAEQLSKDGGLRREIGMRIFYDATCRKLIVKIPTGAHEGATGTLSFLILEEASRQGLRGKLRTAGAQTFVDDPYRKEPDASFIPEVPIPGRDKKWPSIVIETGVSESVPRLRIDASWWLARSRGLVKLVILISISRVEAKIALECWNFGAVQHSHNLRSLSQFPLRPTKTQTITISRSGGSTTVTGAPLVIQFQDAFINPPSGPLQGDFIFGAALLEEIARSVWQAQGII</sequence>
<reference evidence="1 2" key="1">
    <citation type="submission" date="2019-04" db="EMBL/GenBank/DDBJ databases">
        <authorList>
            <consortium name="DOE Joint Genome Institute"/>
            <person name="Mondo S."/>
            <person name="Kjaerbolling I."/>
            <person name="Vesth T."/>
            <person name="Frisvad J.C."/>
            <person name="Nybo J.L."/>
            <person name="Theobald S."/>
            <person name="Kildgaard S."/>
            <person name="Isbrandt T."/>
            <person name="Kuo A."/>
            <person name="Sato A."/>
            <person name="Lyhne E.K."/>
            <person name="Kogle M.E."/>
            <person name="Wiebenga A."/>
            <person name="Kun R.S."/>
            <person name="Lubbers R.J."/>
            <person name="Makela M.R."/>
            <person name="Barry K."/>
            <person name="Chovatia M."/>
            <person name="Clum A."/>
            <person name="Daum C."/>
            <person name="Haridas S."/>
            <person name="He G."/>
            <person name="LaButti K."/>
            <person name="Lipzen A."/>
            <person name="Riley R."/>
            <person name="Salamov A."/>
            <person name="Simmons B.A."/>
            <person name="Magnuson J.K."/>
            <person name="Henrissat B."/>
            <person name="Mortensen U.H."/>
            <person name="Larsen T.O."/>
            <person name="Devries R.P."/>
            <person name="Grigoriev I.V."/>
            <person name="Machida M."/>
            <person name="Baker S.E."/>
            <person name="Andersen M.R."/>
            <person name="Cantor M.N."/>
            <person name="Hua S.X."/>
        </authorList>
    </citation>
    <scope>NUCLEOTIDE SEQUENCE [LARGE SCALE GENOMIC DNA]</scope>
    <source>
        <strain evidence="1 2">CBS 119388</strain>
    </source>
</reference>
<dbReference type="GeneID" id="43673468"/>
<gene>
    <name evidence="1" type="ORF">BDV37DRAFT_290703</name>
</gene>
<evidence type="ECO:0000313" key="2">
    <source>
        <dbReference type="Proteomes" id="UP000325579"/>
    </source>
</evidence>
<dbReference type="OrthoDB" id="4476908at2759"/>
<dbReference type="Proteomes" id="UP000325579">
    <property type="component" value="Unassembled WGS sequence"/>
</dbReference>
<protein>
    <submittedName>
        <fullName evidence="1">Uncharacterized protein</fullName>
    </submittedName>
</protein>
<organism evidence="1 2">
    <name type="scientific">Aspergillus pseudonomiae</name>
    <dbReference type="NCBI Taxonomy" id="1506151"/>
    <lineage>
        <taxon>Eukaryota</taxon>
        <taxon>Fungi</taxon>
        <taxon>Dikarya</taxon>
        <taxon>Ascomycota</taxon>
        <taxon>Pezizomycotina</taxon>
        <taxon>Eurotiomycetes</taxon>
        <taxon>Eurotiomycetidae</taxon>
        <taxon>Eurotiales</taxon>
        <taxon>Aspergillaceae</taxon>
        <taxon>Aspergillus</taxon>
        <taxon>Aspergillus subgen. Circumdati</taxon>
    </lineage>
</organism>